<dbReference type="InterPro" id="IPR029787">
    <property type="entry name" value="Nucleotide_cyclase"/>
</dbReference>
<dbReference type="RefSeq" id="WP_011873524.1">
    <property type="nucleotide sequence ID" value="NZ_ABFV01000003.1"/>
</dbReference>
<dbReference type="EC" id="4.6.1.1" evidence="3"/>
<dbReference type="InterPro" id="IPR050697">
    <property type="entry name" value="Adenylyl/Guanylyl_Cyclase_3/4"/>
</dbReference>
<organism evidence="3 4">
    <name type="scientific">Saccharopolyspora erythraea (strain ATCC 11635 / DSM 40517 / JCM 4748 / NBRC 13426 / NCIMB 8594 / NRRL 2338)</name>
    <dbReference type="NCBI Taxonomy" id="405948"/>
    <lineage>
        <taxon>Bacteria</taxon>
        <taxon>Bacillati</taxon>
        <taxon>Actinomycetota</taxon>
        <taxon>Actinomycetes</taxon>
        <taxon>Pseudonocardiales</taxon>
        <taxon>Pseudonocardiaceae</taxon>
        <taxon>Saccharopolyspora</taxon>
    </lineage>
</organism>
<dbReference type="SMART" id="SM00044">
    <property type="entry name" value="CYCc"/>
    <property type="match status" value="1"/>
</dbReference>
<dbReference type="PROSITE" id="PS50125">
    <property type="entry name" value="GUANYLATE_CYCLASE_2"/>
    <property type="match status" value="1"/>
</dbReference>
<dbReference type="eggNOG" id="COG2114">
    <property type="taxonomic scope" value="Bacteria"/>
</dbReference>
<sequence>MSEPRDEAVAGRPELETVLLGGPARHTKADVAREAGVELRRAERLWQAMGFAHVDDDAVVFTDADVAALRRLVQLVSAQVLTPEAETAVARSLGQAMSRLAEWQVGIFRTVLGDDFSGDLATTAQFAGAIMPVMEQLQGYVWRRHLTATAMRELGGRDTGEDERTLVIGFADIVGYTRLIRDFTELELASLIDDFEELATGVVAENRGRIIKTVGDEVLFVTDTAADAAEVALSLNEQIAESTRLPPLRIGLAKGVVLARFGDVYGSTVNIASRLTSVARPASVLVDREVSGSLRDHPDYHLVSVGPTKVQGFRGLRAWALRRAR</sequence>
<dbReference type="CDD" id="cd07302">
    <property type="entry name" value="CHD"/>
    <property type="match status" value="1"/>
</dbReference>
<dbReference type="STRING" id="405948.SACE_1989"/>
<protein>
    <submittedName>
        <fullName evidence="3">Adenylate cyclase</fullName>
        <ecNumber evidence="3">4.6.1.1</ecNumber>
    </submittedName>
</protein>
<dbReference type="PANTHER" id="PTHR43081">
    <property type="entry name" value="ADENYLATE CYCLASE, TERMINAL-DIFFERENTIATION SPECIFIC-RELATED"/>
    <property type="match status" value="1"/>
</dbReference>
<name>A4FB74_SACEN</name>
<dbReference type="GO" id="GO:0006171">
    <property type="term" value="P:cAMP biosynthetic process"/>
    <property type="evidence" value="ECO:0007669"/>
    <property type="project" value="TreeGrafter"/>
</dbReference>
<reference evidence="3 4" key="1">
    <citation type="journal article" date="2007" name="Nat. Biotechnol.">
        <title>Complete genome sequence of the erythromycin-producing bacterium Saccharopolyspora erythraea NRRL23338.</title>
        <authorList>
            <person name="Oliynyk M."/>
            <person name="Samborskyy M."/>
            <person name="Lester J.B."/>
            <person name="Mironenko T."/>
            <person name="Scott N."/>
            <person name="Dickens S."/>
            <person name="Haydock S.F."/>
            <person name="Leadlay P.F."/>
        </authorList>
    </citation>
    <scope>NUCLEOTIDE SEQUENCE [LARGE SCALE GENOMIC DNA]</scope>
    <source>
        <strain evidence="4">ATCC 11635 / DSM 40517 / JCM 4748 / NBRC 13426 / NCIMB 8594 / NRRL 2338</strain>
    </source>
</reference>
<comment type="similarity">
    <text evidence="1">Belongs to the adenylyl cyclase class-3 family.</text>
</comment>
<feature type="domain" description="Guanylate cyclase" evidence="2">
    <location>
        <begin position="167"/>
        <end position="276"/>
    </location>
</feature>
<dbReference type="GO" id="GO:0004016">
    <property type="term" value="F:adenylate cyclase activity"/>
    <property type="evidence" value="ECO:0007669"/>
    <property type="project" value="UniProtKB-EC"/>
</dbReference>
<dbReference type="InterPro" id="IPR001054">
    <property type="entry name" value="A/G_cyclase"/>
</dbReference>
<evidence type="ECO:0000256" key="1">
    <source>
        <dbReference type="ARBA" id="ARBA00005381"/>
    </source>
</evidence>
<gene>
    <name evidence="3" type="primary">cya</name>
    <name evidence="3" type="ordered locus">SACE_1989</name>
</gene>
<dbReference type="PANTHER" id="PTHR43081:SF19">
    <property type="entry name" value="PH-SENSITIVE ADENYLATE CYCLASE RV1264"/>
    <property type="match status" value="1"/>
</dbReference>
<dbReference type="HOGENOM" id="CLU_043761_2_0_11"/>
<accession>A4FB74</accession>
<evidence type="ECO:0000313" key="4">
    <source>
        <dbReference type="Proteomes" id="UP000006728"/>
    </source>
</evidence>
<evidence type="ECO:0000313" key="3">
    <source>
        <dbReference type="EMBL" id="CAM01299.1"/>
    </source>
</evidence>
<dbReference type="GO" id="GO:0035556">
    <property type="term" value="P:intracellular signal transduction"/>
    <property type="evidence" value="ECO:0007669"/>
    <property type="project" value="InterPro"/>
</dbReference>
<dbReference type="Gene3D" id="3.30.70.1230">
    <property type="entry name" value="Nucleotide cyclase"/>
    <property type="match status" value="1"/>
</dbReference>
<proteinExistence type="inferred from homology"/>
<dbReference type="Pfam" id="PF00211">
    <property type="entry name" value="Guanylate_cyc"/>
    <property type="match status" value="1"/>
</dbReference>
<keyword evidence="4" id="KW-1185">Reference proteome</keyword>
<dbReference type="EMBL" id="AM420293">
    <property type="protein sequence ID" value="CAM01299.1"/>
    <property type="molecule type" value="Genomic_DNA"/>
</dbReference>
<dbReference type="Proteomes" id="UP000006728">
    <property type="component" value="Chromosome"/>
</dbReference>
<dbReference type="KEGG" id="sen:SACE_1989"/>
<evidence type="ECO:0000259" key="2">
    <source>
        <dbReference type="PROSITE" id="PS50125"/>
    </source>
</evidence>
<keyword evidence="3" id="KW-0456">Lyase</keyword>
<dbReference type="SUPFAM" id="SSF55073">
    <property type="entry name" value="Nucleotide cyclase"/>
    <property type="match status" value="1"/>
</dbReference>
<dbReference type="AlphaFoldDB" id="A4FB74"/>